<reference evidence="2 3" key="1">
    <citation type="journal article" date="2018" name="Front. Plant Sci.">
        <title>Red Clover (Trifolium pratense) and Zigzag Clover (T. medium) - A Picture of Genomic Similarities and Differences.</title>
        <authorList>
            <person name="Dluhosova J."/>
            <person name="Istvanek J."/>
            <person name="Nedelnik J."/>
            <person name="Repkova J."/>
        </authorList>
    </citation>
    <scope>NUCLEOTIDE SEQUENCE [LARGE SCALE GENOMIC DNA]</scope>
    <source>
        <strain evidence="3">cv. 10/8</strain>
        <tissue evidence="2">Leaf</tissue>
    </source>
</reference>
<feature type="compositionally biased region" description="Pro residues" evidence="1">
    <location>
        <begin position="23"/>
        <end position="44"/>
    </location>
</feature>
<feature type="non-terminal residue" evidence="2">
    <location>
        <position position="1"/>
    </location>
</feature>
<evidence type="ECO:0000313" key="3">
    <source>
        <dbReference type="Proteomes" id="UP000265520"/>
    </source>
</evidence>
<sequence length="87" mass="9829">EKFADARRAYRHRGILSPTPLTQIPPLPNPKPPLAQLPPPPKPSNPTFKRLTLLKWPTVERKNFVSTATRNFEIGGPNHSPTCLYSY</sequence>
<dbReference type="EMBL" id="LXQA010121312">
    <property type="protein sequence ID" value="MCI20721.1"/>
    <property type="molecule type" value="Genomic_DNA"/>
</dbReference>
<keyword evidence="3" id="KW-1185">Reference proteome</keyword>
<proteinExistence type="predicted"/>
<comment type="caution">
    <text evidence="2">The sequence shown here is derived from an EMBL/GenBank/DDBJ whole genome shotgun (WGS) entry which is preliminary data.</text>
</comment>
<feature type="region of interest" description="Disordered" evidence="1">
    <location>
        <begin position="1"/>
        <end position="46"/>
    </location>
</feature>
<dbReference type="AlphaFoldDB" id="A0A392Q8S4"/>
<dbReference type="Proteomes" id="UP000265520">
    <property type="component" value="Unassembled WGS sequence"/>
</dbReference>
<accession>A0A392Q8S4</accession>
<name>A0A392Q8S4_9FABA</name>
<protein>
    <submittedName>
        <fullName evidence="2">Uncharacterized protein</fullName>
    </submittedName>
</protein>
<organism evidence="2 3">
    <name type="scientific">Trifolium medium</name>
    <dbReference type="NCBI Taxonomy" id="97028"/>
    <lineage>
        <taxon>Eukaryota</taxon>
        <taxon>Viridiplantae</taxon>
        <taxon>Streptophyta</taxon>
        <taxon>Embryophyta</taxon>
        <taxon>Tracheophyta</taxon>
        <taxon>Spermatophyta</taxon>
        <taxon>Magnoliopsida</taxon>
        <taxon>eudicotyledons</taxon>
        <taxon>Gunneridae</taxon>
        <taxon>Pentapetalae</taxon>
        <taxon>rosids</taxon>
        <taxon>fabids</taxon>
        <taxon>Fabales</taxon>
        <taxon>Fabaceae</taxon>
        <taxon>Papilionoideae</taxon>
        <taxon>50 kb inversion clade</taxon>
        <taxon>NPAAA clade</taxon>
        <taxon>Hologalegina</taxon>
        <taxon>IRL clade</taxon>
        <taxon>Trifolieae</taxon>
        <taxon>Trifolium</taxon>
    </lineage>
</organism>
<evidence type="ECO:0000256" key="1">
    <source>
        <dbReference type="SAM" id="MobiDB-lite"/>
    </source>
</evidence>
<evidence type="ECO:0000313" key="2">
    <source>
        <dbReference type="EMBL" id="MCI20721.1"/>
    </source>
</evidence>